<reference evidence="2 3" key="1">
    <citation type="submission" date="2018-05" db="EMBL/GenBank/DDBJ databases">
        <title>Complete genome sequence of Megasphaera sp. AJH120T, isolated from the ceca of a chicken.</title>
        <authorList>
            <person name="Maki J."/>
            <person name="Looft T."/>
        </authorList>
    </citation>
    <scope>NUCLEOTIDE SEQUENCE [LARGE SCALE GENOMIC DNA]</scope>
    <source>
        <strain evidence="2 3">AJH120</strain>
    </source>
</reference>
<dbReference type="Proteomes" id="UP000254337">
    <property type="component" value="Chromosome"/>
</dbReference>
<name>A0A346AXY2_9FIRM</name>
<evidence type="ECO:0000313" key="3">
    <source>
        <dbReference type="Proteomes" id="UP000254337"/>
    </source>
</evidence>
<feature type="transmembrane region" description="Helical" evidence="1">
    <location>
        <begin position="72"/>
        <end position="100"/>
    </location>
</feature>
<protein>
    <submittedName>
        <fullName evidence="2">Uncharacterized protein</fullName>
    </submittedName>
</protein>
<accession>A0A346AXY2</accession>
<gene>
    <name evidence="2" type="ORF">DKB62_03610</name>
</gene>
<dbReference type="OrthoDB" id="1665272at2"/>
<dbReference type="KEGG" id="meg:DKB62_03610"/>
<evidence type="ECO:0000256" key="1">
    <source>
        <dbReference type="SAM" id="Phobius"/>
    </source>
</evidence>
<keyword evidence="1" id="KW-0472">Membrane</keyword>
<dbReference type="EMBL" id="CP029462">
    <property type="protein sequence ID" value="AXL20725.1"/>
    <property type="molecule type" value="Genomic_DNA"/>
</dbReference>
<sequence length="200" mass="21523">MIVLVLLVNGVISFMNARAAGNVWAESKGIGGWIRILAWCAAIQSAVGFSYIYVTILVYIANAFNIVSNNGLYFMTSLAYVFLIVPLLGTGFIITIHSWIQAAREKSLLAMGIAGWNTFATAYNVYSAVHSFGAAFHMASDGIANVFSGDDDGDRDEDSMVLALVILALLAGIMTTKIIMNVYTGSLPVSAAVRQRYESC</sequence>
<evidence type="ECO:0000313" key="2">
    <source>
        <dbReference type="EMBL" id="AXL20725.1"/>
    </source>
</evidence>
<organism evidence="2 3">
    <name type="scientific">Megasphaera stantonii</name>
    <dbReference type="NCBI Taxonomy" id="2144175"/>
    <lineage>
        <taxon>Bacteria</taxon>
        <taxon>Bacillati</taxon>
        <taxon>Bacillota</taxon>
        <taxon>Negativicutes</taxon>
        <taxon>Veillonellales</taxon>
        <taxon>Veillonellaceae</taxon>
        <taxon>Megasphaera</taxon>
    </lineage>
</organism>
<feature type="transmembrane region" description="Helical" evidence="1">
    <location>
        <begin position="35"/>
        <end position="60"/>
    </location>
</feature>
<keyword evidence="3" id="KW-1185">Reference proteome</keyword>
<proteinExistence type="predicted"/>
<keyword evidence="1" id="KW-0812">Transmembrane</keyword>
<keyword evidence="1" id="KW-1133">Transmembrane helix</keyword>
<dbReference type="RefSeq" id="WP_107196721.1">
    <property type="nucleotide sequence ID" value="NZ_CP029462.1"/>
</dbReference>
<feature type="transmembrane region" description="Helical" evidence="1">
    <location>
        <begin position="160"/>
        <end position="180"/>
    </location>
</feature>
<dbReference type="AlphaFoldDB" id="A0A346AXY2"/>